<protein>
    <submittedName>
        <fullName evidence="2">Uncharacterized protein</fullName>
    </submittedName>
</protein>
<dbReference type="EMBL" id="VYYT01000289">
    <property type="protein sequence ID" value="KAK2747464.1"/>
    <property type="molecule type" value="Genomic_DNA"/>
</dbReference>
<dbReference type="Proteomes" id="UP001281614">
    <property type="component" value="Unassembled WGS sequence"/>
</dbReference>
<feature type="transmembrane region" description="Helical" evidence="1">
    <location>
        <begin position="20"/>
        <end position="42"/>
    </location>
</feature>
<proteinExistence type="predicted"/>
<sequence>MSQLGLTSNIVTATGILGCAWWAGAGQSLSIFSVAAALETSAEPIHALKLWQNLFYRGMSIGPKFAGITFLSLAYSAYDRYRHGLAWKPFVVAGALGLGILVGSVHIRTAYIDSNRRNAQHRDLASLVCKSGCDGFLLTCSPLDSGVPKPWLRLHHTRMAQRND</sequence>
<comment type="caution">
    <text evidence="2">The sequence shown here is derived from an EMBL/GenBank/DDBJ whole genome shotgun (WGS) entry which is preliminary data.</text>
</comment>
<evidence type="ECO:0000313" key="3">
    <source>
        <dbReference type="Proteomes" id="UP001281614"/>
    </source>
</evidence>
<evidence type="ECO:0000313" key="2">
    <source>
        <dbReference type="EMBL" id="KAK2747464.1"/>
    </source>
</evidence>
<feature type="transmembrane region" description="Helical" evidence="1">
    <location>
        <begin position="90"/>
        <end position="111"/>
    </location>
</feature>
<evidence type="ECO:0000256" key="1">
    <source>
        <dbReference type="SAM" id="Phobius"/>
    </source>
</evidence>
<keyword evidence="1" id="KW-1133">Transmembrane helix</keyword>
<dbReference type="AlphaFoldDB" id="A0AAD9Y971"/>
<name>A0AAD9Y971_COLKA</name>
<organism evidence="2 3">
    <name type="scientific">Colletotrichum kahawae</name>
    <name type="common">Coffee berry disease fungus</name>
    <dbReference type="NCBI Taxonomy" id="34407"/>
    <lineage>
        <taxon>Eukaryota</taxon>
        <taxon>Fungi</taxon>
        <taxon>Dikarya</taxon>
        <taxon>Ascomycota</taxon>
        <taxon>Pezizomycotina</taxon>
        <taxon>Sordariomycetes</taxon>
        <taxon>Hypocreomycetidae</taxon>
        <taxon>Glomerellales</taxon>
        <taxon>Glomerellaceae</taxon>
        <taxon>Colletotrichum</taxon>
        <taxon>Colletotrichum gloeosporioides species complex</taxon>
    </lineage>
</organism>
<accession>A0AAD9Y971</accession>
<keyword evidence="3" id="KW-1185">Reference proteome</keyword>
<keyword evidence="1" id="KW-0812">Transmembrane</keyword>
<keyword evidence="1" id="KW-0472">Membrane</keyword>
<gene>
    <name evidence="2" type="ORF">CKAH01_06641</name>
</gene>
<reference evidence="2" key="1">
    <citation type="submission" date="2023-02" db="EMBL/GenBank/DDBJ databases">
        <title>Colletotrichum kahawae CIFC_Que2 genome sequencing and assembly.</title>
        <authorList>
            <person name="Baroncelli R."/>
        </authorList>
    </citation>
    <scope>NUCLEOTIDE SEQUENCE</scope>
    <source>
        <strain evidence="2">CIFC_Que2</strain>
    </source>
</reference>
<feature type="transmembrane region" description="Helical" evidence="1">
    <location>
        <begin position="54"/>
        <end position="78"/>
    </location>
</feature>